<dbReference type="EMBL" id="CABDUW010000284">
    <property type="protein sequence ID" value="VTJ64867.1"/>
    <property type="molecule type" value="Genomic_DNA"/>
</dbReference>
<dbReference type="AlphaFoldDB" id="A0A5E4B570"/>
<name>A0A5E4B570_MARMO</name>
<evidence type="ECO:0000313" key="3">
    <source>
        <dbReference type="Proteomes" id="UP000335636"/>
    </source>
</evidence>
<protein>
    <submittedName>
        <fullName evidence="2">Uncharacterized protein</fullName>
    </submittedName>
</protein>
<keyword evidence="3" id="KW-1185">Reference proteome</keyword>
<reference evidence="1" key="2">
    <citation type="submission" date="2020-08" db="EMBL/GenBank/DDBJ databases">
        <authorList>
            <person name="Shumante A."/>
            <person name="Zimin A.V."/>
            <person name="Puiu D."/>
            <person name="Salzberg S.L."/>
        </authorList>
    </citation>
    <scope>NUCLEOTIDE SEQUENCE</scope>
    <source>
        <strain evidence="1">WC2-LM</strain>
        <tissue evidence="1">Liver</tissue>
    </source>
</reference>
<dbReference type="PANTHER" id="PTHR31512">
    <property type="entry name" value="GENE 12569-RELATED"/>
    <property type="match status" value="1"/>
</dbReference>
<accession>A0A5E4B570</accession>
<gene>
    <name evidence="1" type="ORF">GHT09_011810</name>
    <name evidence="2" type="ORF">MONAX_5E004768</name>
</gene>
<dbReference type="EMBL" id="WJEC01002138">
    <property type="protein sequence ID" value="KAF7477111.1"/>
    <property type="molecule type" value="Genomic_DNA"/>
</dbReference>
<evidence type="ECO:0000313" key="1">
    <source>
        <dbReference type="EMBL" id="KAF7477111.1"/>
    </source>
</evidence>
<dbReference type="PANTHER" id="PTHR31512:SF2">
    <property type="entry name" value="MYB_SANT DNA BINDING DOMAIN CONTAINING 5"/>
    <property type="match status" value="1"/>
</dbReference>
<proteinExistence type="predicted"/>
<dbReference type="Proteomes" id="UP000662637">
    <property type="component" value="Unassembled WGS sequence"/>
</dbReference>
<sequence length="103" mass="11808">MLTSLQDLYWTICEAYKRPRSEPLPCPYRQALHRILGYRQEDHDLSGLLCTDVASDLLALEHQPEDCGASVSFEELLWVPPPVIFMENPQAPGWEPWNMNLPG</sequence>
<reference evidence="2 3" key="1">
    <citation type="submission" date="2019-04" db="EMBL/GenBank/DDBJ databases">
        <authorList>
            <person name="Alioto T."/>
            <person name="Alioto T."/>
        </authorList>
    </citation>
    <scope>NUCLEOTIDE SEQUENCE [LARGE SCALE GENOMIC DNA]</scope>
</reference>
<organism evidence="2 3">
    <name type="scientific">Marmota monax</name>
    <name type="common">Woodchuck</name>
    <dbReference type="NCBI Taxonomy" id="9995"/>
    <lineage>
        <taxon>Eukaryota</taxon>
        <taxon>Metazoa</taxon>
        <taxon>Chordata</taxon>
        <taxon>Craniata</taxon>
        <taxon>Vertebrata</taxon>
        <taxon>Euteleostomi</taxon>
        <taxon>Mammalia</taxon>
        <taxon>Eutheria</taxon>
        <taxon>Euarchontoglires</taxon>
        <taxon>Glires</taxon>
        <taxon>Rodentia</taxon>
        <taxon>Sciuromorpha</taxon>
        <taxon>Sciuridae</taxon>
        <taxon>Xerinae</taxon>
        <taxon>Marmotini</taxon>
        <taxon>Marmota</taxon>
    </lineage>
</organism>
<dbReference type="Proteomes" id="UP000335636">
    <property type="component" value="Unassembled WGS sequence"/>
</dbReference>
<evidence type="ECO:0000313" key="2">
    <source>
        <dbReference type="EMBL" id="VTJ64867.1"/>
    </source>
</evidence>